<proteinExistence type="predicted"/>
<keyword evidence="1" id="KW-1133">Transmembrane helix</keyword>
<evidence type="ECO:0000256" key="1">
    <source>
        <dbReference type="SAM" id="Phobius"/>
    </source>
</evidence>
<gene>
    <name evidence="2" type="ORF">OESDEN_19702</name>
</gene>
<evidence type="ECO:0000313" key="2">
    <source>
        <dbReference type="EMBL" id="KHJ80621.1"/>
    </source>
</evidence>
<name>A0A0B1S9Q0_OESDE</name>
<dbReference type="AlphaFoldDB" id="A0A0B1S9Q0"/>
<keyword evidence="1" id="KW-0472">Membrane</keyword>
<protein>
    <submittedName>
        <fullName evidence="2">Uncharacterized protein</fullName>
    </submittedName>
</protein>
<reference evidence="2 3" key="1">
    <citation type="submission" date="2014-03" db="EMBL/GenBank/DDBJ databases">
        <title>Draft genome of the hookworm Oesophagostomum dentatum.</title>
        <authorList>
            <person name="Mitreva M."/>
        </authorList>
    </citation>
    <scope>NUCLEOTIDE SEQUENCE [LARGE SCALE GENOMIC DNA]</scope>
    <source>
        <strain evidence="2 3">OD-Hann</strain>
    </source>
</reference>
<sequence>MMEHLLGGEMEPKLMLKLHEDLLELSAMEDSDTIRWLNRRIDKGLVLFGLVALICYLHAYRIATHDEFFVFTIRKCLFRKTGWLDSVNDEEFFNFVSHFSVAVCAKSHDFGCDCVFTFNSSFWA</sequence>
<evidence type="ECO:0000313" key="3">
    <source>
        <dbReference type="Proteomes" id="UP000053660"/>
    </source>
</evidence>
<organism evidence="2 3">
    <name type="scientific">Oesophagostomum dentatum</name>
    <name type="common">Nodular worm</name>
    <dbReference type="NCBI Taxonomy" id="61180"/>
    <lineage>
        <taxon>Eukaryota</taxon>
        <taxon>Metazoa</taxon>
        <taxon>Ecdysozoa</taxon>
        <taxon>Nematoda</taxon>
        <taxon>Chromadorea</taxon>
        <taxon>Rhabditida</taxon>
        <taxon>Rhabditina</taxon>
        <taxon>Rhabditomorpha</taxon>
        <taxon>Strongyloidea</taxon>
        <taxon>Strongylidae</taxon>
        <taxon>Oesophagostomum</taxon>
    </lineage>
</organism>
<keyword evidence="3" id="KW-1185">Reference proteome</keyword>
<keyword evidence="1" id="KW-0812">Transmembrane</keyword>
<feature type="transmembrane region" description="Helical" evidence="1">
    <location>
        <begin position="45"/>
        <end position="63"/>
    </location>
</feature>
<accession>A0A0B1S9Q0</accession>
<dbReference type="Proteomes" id="UP000053660">
    <property type="component" value="Unassembled WGS sequence"/>
</dbReference>
<dbReference type="EMBL" id="KN600159">
    <property type="protein sequence ID" value="KHJ80621.1"/>
    <property type="molecule type" value="Genomic_DNA"/>
</dbReference>